<dbReference type="Proteomes" id="UP001341840">
    <property type="component" value="Unassembled WGS sequence"/>
</dbReference>
<dbReference type="PANTHER" id="PTHR45747:SF4">
    <property type="entry name" value="HISTONE-LYSINE N-METHYLTRANSFERASE E(Z)"/>
    <property type="match status" value="1"/>
</dbReference>
<dbReference type="EMBL" id="JASCZI010151162">
    <property type="protein sequence ID" value="MED6170392.1"/>
    <property type="molecule type" value="Genomic_DNA"/>
</dbReference>
<protein>
    <recommendedName>
        <fullName evidence="6">Histone-lysine N-methyltransferase CLF</fullName>
    </recommendedName>
</protein>
<accession>A0ABU6V9M5</accession>
<organism evidence="4 5">
    <name type="scientific">Stylosanthes scabra</name>
    <dbReference type="NCBI Taxonomy" id="79078"/>
    <lineage>
        <taxon>Eukaryota</taxon>
        <taxon>Viridiplantae</taxon>
        <taxon>Streptophyta</taxon>
        <taxon>Embryophyta</taxon>
        <taxon>Tracheophyta</taxon>
        <taxon>Spermatophyta</taxon>
        <taxon>Magnoliopsida</taxon>
        <taxon>eudicotyledons</taxon>
        <taxon>Gunneridae</taxon>
        <taxon>Pentapetalae</taxon>
        <taxon>rosids</taxon>
        <taxon>fabids</taxon>
        <taxon>Fabales</taxon>
        <taxon>Fabaceae</taxon>
        <taxon>Papilionoideae</taxon>
        <taxon>50 kb inversion clade</taxon>
        <taxon>dalbergioids sensu lato</taxon>
        <taxon>Dalbergieae</taxon>
        <taxon>Pterocarpus clade</taxon>
        <taxon>Stylosanthes</taxon>
    </lineage>
</organism>
<feature type="region of interest" description="Disordered" evidence="3">
    <location>
        <begin position="113"/>
        <end position="132"/>
    </location>
</feature>
<gene>
    <name evidence="4" type="ORF">PIB30_116849</name>
</gene>
<evidence type="ECO:0000313" key="4">
    <source>
        <dbReference type="EMBL" id="MED6170392.1"/>
    </source>
</evidence>
<evidence type="ECO:0000256" key="3">
    <source>
        <dbReference type="SAM" id="MobiDB-lite"/>
    </source>
</evidence>
<evidence type="ECO:0008006" key="6">
    <source>
        <dbReference type="Google" id="ProtNLM"/>
    </source>
</evidence>
<comment type="caution">
    <text evidence="4">The sequence shown here is derived from an EMBL/GenBank/DDBJ whole genome shotgun (WGS) entry which is preliminary data.</text>
</comment>
<proteinExistence type="predicted"/>
<name>A0ABU6V9M5_9FABA</name>
<sequence>MASKSPPPPPLPPSFASSSRSELPVDPSGNKADEVSPTVKDVSMVIDSLKKQVAAERVVSVKKRMEENRHKLVGVTNNLCRLSMERMPCSETDADRSPGLLTKRQKDAIDMHNGIHASNDDGESNSYPEDSHGSTAVLLGSNVAVKNAVRPIKLPELKRLPPYTTWIFLDRNQRMTEDQSVVGRRRIYYDQNGGEALICSDSEEEIIDDEEEKREFVESEDYILRLHDH</sequence>
<evidence type="ECO:0000313" key="5">
    <source>
        <dbReference type="Proteomes" id="UP001341840"/>
    </source>
</evidence>
<feature type="compositionally biased region" description="Pro residues" evidence="3">
    <location>
        <begin position="1"/>
        <end position="13"/>
    </location>
</feature>
<evidence type="ECO:0000256" key="1">
    <source>
        <dbReference type="ARBA" id="ARBA00023015"/>
    </source>
</evidence>
<evidence type="ECO:0000256" key="2">
    <source>
        <dbReference type="ARBA" id="ARBA00023163"/>
    </source>
</evidence>
<keyword evidence="2" id="KW-0804">Transcription</keyword>
<reference evidence="4 5" key="1">
    <citation type="journal article" date="2023" name="Plants (Basel)">
        <title>Bridging the Gap: Combining Genomics and Transcriptomics Approaches to Understand Stylosanthes scabra, an Orphan Legume from the Brazilian Caatinga.</title>
        <authorList>
            <person name="Ferreira-Neto J.R.C."/>
            <person name="da Silva M.D."/>
            <person name="Binneck E."/>
            <person name="de Melo N.F."/>
            <person name="da Silva R.H."/>
            <person name="de Melo A.L.T.M."/>
            <person name="Pandolfi V."/>
            <person name="Bustamante F.O."/>
            <person name="Brasileiro-Vidal A.C."/>
            <person name="Benko-Iseppon A.M."/>
        </authorList>
    </citation>
    <scope>NUCLEOTIDE SEQUENCE [LARGE SCALE GENOMIC DNA]</scope>
    <source>
        <tissue evidence="4">Leaves</tissue>
    </source>
</reference>
<dbReference type="InterPro" id="IPR045318">
    <property type="entry name" value="EZH1/2-like"/>
</dbReference>
<keyword evidence="1" id="KW-0805">Transcription regulation</keyword>
<keyword evidence="5" id="KW-1185">Reference proteome</keyword>
<feature type="region of interest" description="Disordered" evidence="3">
    <location>
        <begin position="1"/>
        <end position="36"/>
    </location>
</feature>
<dbReference type="PANTHER" id="PTHR45747">
    <property type="entry name" value="HISTONE-LYSINE N-METHYLTRANSFERASE E(Z)"/>
    <property type="match status" value="1"/>
</dbReference>